<dbReference type="PRINTS" id="PR00039">
    <property type="entry name" value="HTHLYSR"/>
</dbReference>
<evidence type="ECO:0000256" key="1">
    <source>
        <dbReference type="ARBA" id="ARBA00009437"/>
    </source>
</evidence>
<organism evidence="6 7">
    <name type="scientific">Tolumonas osonensis</name>
    <dbReference type="NCBI Taxonomy" id="675874"/>
    <lineage>
        <taxon>Bacteria</taxon>
        <taxon>Pseudomonadati</taxon>
        <taxon>Pseudomonadota</taxon>
        <taxon>Gammaproteobacteria</taxon>
        <taxon>Aeromonadales</taxon>
        <taxon>Aeromonadaceae</taxon>
        <taxon>Tolumonas</taxon>
    </lineage>
</organism>
<dbReference type="GO" id="GO:0003677">
    <property type="term" value="F:DNA binding"/>
    <property type="evidence" value="ECO:0007669"/>
    <property type="project" value="UniProtKB-KW"/>
</dbReference>
<comment type="similarity">
    <text evidence="1">Belongs to the LysR transcriptional regulatory family.</text>
</comment>
<accession>A0A841GQF7</accession>
<evidence type="ECO:0000256" key="3">
    <source>
        <dbReference type="ARBA" id="ARBA00023125"/>
    </source>
</evidence>
<evidence type="ECO:0000313" key="6">
    <source>
        <dbReference type="EMBL" id="MBB6055823.1"/>
    </source>
</evidence>
<evidence type="ECO:0000313" key="7">
    <source>
        <dbReference type="Proteomes" id="UP000585721"/>
    </source>
</evidence>
<protein>
    <submittedName>
        <fullName evidence="6">DNA-binding transcriptional LysR family regulator</fullName>
    </submittedName>
</protein>
<dbReference type="EMBL" id="JACHGR010000005">
    <property type="protein sequence ID" value="MBB6055823.1"/>
    <property type="molecule type" value="Genomic_DNA"/>
</dbReference>
<evidence type="ECO:0000256" key="2">
    <source>
        <dbReference type="ARBA" id="ARBA00023015"/>
    </source>
</evidence>
<dbReference type="RefSeq" id="WP_188026565.1">
    <property type="nucleotide sequence ID" value="NZ_JACHGR010000005.1"/>
</dbReference>
<dbReference type="Pfam" id="PF00126">
    <property type="entry name" value="HTH_1"/>
    <property type="match status" value="1"/>
</dbReference>
<keyword evidence="2" id="KW-0805">Transcription regulation</keyword>
<dbReference type="PANTHER" id="PTHR30419">
    <property type="entry name" value="HTH-TYPE TRANSCRIPTIONAL REGULATOR YBHD"/>
    <property type="match status" value="1"/>
</dbReference>
<feature type="domain" description="HTH lysR-type" evidence="5">
    <location>
        <begin position="1"/>
        <end position="57"/>
    </location>
</feature>
<keyword evidence="7" id="KW-1185">Reference proteome</keyword>
<dbReference type="InterPro" id="IPR036390">
    <property type="entry name" value="WH_DNA-bd_sf"/>
</dbReference>
<dbReference type="PROSITE" id="PS50931">
    <property type="entry name" value="HTH_LYSR"/>
    <property type="match status" value="1"/>
</dbReference>
<dbReference type="SUPFAM" id="SSF46785">
    <property type="entry name" value="Winged helix' DNA-binding domain"/>
    <property type="match status" value="1"/>
</dbReference>
<reference evidence="6 7" key="1">
    <citation type="submission" date="2020-08" db="EMBL/GenBank/DDBJ databases">
        <title>Genomic Encyclopedia of Type Strains, Phase IV (KMG-IV): sequencing the most valuable type-strain genomes for metagenomic binning, comparative biology and taxonomic classification.</title>
        <authorList>
            <person name="Goeker M."/>
        </authorList>
    </citation>
    <scope>NUCLEOTIDE SEQUENCE [LARGE SCALE GENOMIC DNA]</scope>
    <source>
        <strain evidence="6 7">DSM 22975</strain>
    </source>
</reference>
<dbReference type="Gene3D" id="3.40.190.290">
    <property type="match status" value="1"/>
</dbReference>
<dbReference type="InterPro" id="IPR005119">
    <property type="entry name" value="LysR_subst-bd"/>
</dbReference>
<gene>
    <name evidence="6" type="ORF">HNR75_001741</name>
</gene>
<dbReference type="CDD" id="cd05466">
    <property type="entry name" value="PBP2_LTTR_substrate"/>
    <property type="match status" value="1"/>
</dbReference>
<dbReference type="InterPro" id="IPR000847">
    <property type="entry name" value="LysR_HTH_N"/>
</dbReference>
<comment type="caution">
    <text evidence="6">The sequence shown here is derived from an EMBL/GenBank/DDBJ whole genome shotgun (WGS) entry which is preliminary data.</text>
</comment>
<keyword evidence="4" id="KW-0804">Transcription</keyword>
<dbReference type="Proteomes" id="UP000585721">
    <property type="component" value="Unassembled WGS sequence"/>
</dbReference>
<name>A0A841GQF7_9GAMM</name>
<proteinExistence type="inferred from homology"/>
<dbReference type="PANTHER" id="PTHR30419:SF30">
    <property type="entry name" value="LYSR FAMILY TRANSCRIPTIONAL REGULATOR"/>
    <property type="match status" value="1"/>
</dbReference>
<evidence type="ECO:0000256" key="4">
    <source>
        <dbReference type="ARBA" id="ARBA00023163"/>
    </source>
</evidence>
<dbReference type="InterPro" id="IPR036388">
    <property type="entry name" value="WH-like_DNA-bd_sf"/>
</dbReference>
<dbReference type="SUPFAM" id="SSF53850">
    <property type="entry name" value="Periplasmic binding protein-like II"/>
    <property type="match status" value="1"/>
</dbReference>
<dbReference type="AlphaFoldDB" id="A0A841GQF7"/>
<evidence type="ECO:0000259" key="5">
    <source>
        <dbReference type="PROSITE" id="PS50931"/>
    </source>
</evidence>
<keyword evidence="3 6" id="KW-0238">DNA-binding</keyword>
<sequence length="308" mass="35867">MDKILQQFLEVATLQNVSHAAKKLCLSQPTLTHNMKKLEESLDVQLFIRTSNGMKLTEFGEVLRDQTRIMQRIYDNTLTKMEMLKERHERELKIGSGHAWWYLFLRDMITIYRQIHPAANIHIDIGNHLRQMDLLLSGDIDLFIGHEIPGLNKRAGVLFLPLFISRDKVFVREGHPLTIRACNKQDLLDYPTIEITPDEVRHAHVVEDLQPKKLERTQLHLTDKILYRSNSITTCIDMACSSNGLLPFPGSMEGYFKQYNLVSLTLTEEYTRGTIGIYLIRERQDDPHIQDVLELIHQSLEKNRHLIF</sequence>
<dbReference type="GO" id="GO:0003700">
    <property type="term" value="F:DNA-binding transcription factor activity"/>
    <property type="evidence" value="ECO:0007669"/>
    <property type="project" value="InterPro"/>
</dbReference>
<dbReference type="GO" id="GO:0005829">
    <property type="term" value="C:cytosol"/>
    <property type="evidence" value="ECO:0007669"/>
    <property type="project" value="TreeGrafter"/>
</dbReference>
<dbReference type="InterPro" id="IPR050950">
    <property type="entry name" value="HTH-type_LysR_regulators"/>
</dbReference>
<dbReference type="Pfam" id="PF03466">
    <property type="entry name" value="LysR_substrate"/>
    <property type="match status" value="1"/>
</dbReference>
<dbReference type="Gene3D" id="1.10.10.10">
    <property type="entry name" value="Winged helix-like DNA-binding domain superfamily/Winged helix DNA-binding domain"/>
    <property type="match status" value="1"/>
</dbReference>